<proteinExistence type="predicted"/>
<keyword evidence="4" id="KW-1185">Reference proteome</keyword>
<dbReference type="Pfam" id="PF00144">
    <property type="entry name" value="Beta-lactamase"/>
    <property type="match status" value="1"/>
</dbReference>
<keyword evidence="1" id="KW-0732">Signal</keyword>
<dbReference type="InterPro" id="IPR001466">
    <property type="entry name" value="Beta-lactam-related"/>
</dbReference>
<dbReference type="PANTHER" id="PTHR43283:SF7">
    <property type="entry name" value="BETA-LACTAMASE-RELATED DOMAIN-CONTAINING PROTEIN"/>
    <property type="match status" value="1"/>
</dbReference>
<feature type="signal peptide" evidence="1">
    <location>
        <begin position="1"/>
        <end position="26"/>
    </location>
</feature>
<sequence>MMKRRHFLKASGGAALLGISSGLADAVETKPVSPSNVDGIESEENWMEGFPPNPDQIIQFNDGSYARFPQIRWSLCHIEELVPTRSVWRGSEPVSQLDTSDKDVFSLSIHTLDGRTMQLEEALKHCFTDGFLVLHKGKIASERYFLHCTPNTRHVIQSASKSFVGTLAEQLSVEGVLDKKRVVSHYLPELKQAAWKDARVVDVMDMLVGMQFDEDYRRPDSEVYRYLMAMGMLPHPPGVKAFRSVYQYLPNIPKEGKHNKAFAYREPNISVLGWLLRRVSGMSLADLVSERIWQPLGMERDAYFMVDGWGAEGTLSMTLRDFARFGKLILSRGQLNGRQIFSPEAIENCFKGGCVDKFAAGMNGKVSPSFQSYKSQWWVRHLEGRNALQARGAYGQSLYIDPQAEIVIARFGSAKTSPSADLDHIVTPMHDAIVKALSAP</sequence>
<evidence type="ECO:0000256" key="1">
    <source>
        <dbReference type="SAM" id="SignalP"/>
    </source>
</evidence>
<dbReference type="Proteomes" id="UP000528457">
    <property type="component" value="Unassembled WGS sequence"/>
</dbReference>
<gene>
    <name evidence="3" type="ORF">HNR48_002791</name>
</gene>
<organism evidence="3 4">
    <name type="scientific">Pseudoteredinibacter isoporae</name>
    <dbReference type="NCBI Taxonomy" id="570281"/>
    <lineage>
        <taxon>Bacteria</taxon>
        <taxon>Pseudomonadati</taxon>
        <taxon>Pseudomonadota</taxon>
        <taxon>Gammaproteobacteria</taxon>
        <taxon>Cellvibrionales</taxon>
        <taxon>Cellvibrionaceae</taxon>
        <taxon>Pseudoteredinibacter</taxon>
    </lineage>
</organism>
<name>A0A7X0JW47_9GAMM</name>
<dbReference type="InterPro" id="IPR012338">
    <property type="entry name" value="Beta-lactam/transpept-like"/>
</dbReference>
<dbReference type="PROSITE" id="PS51318">
    <property type="entry name" value="TAT"/>
    <property type="match status" value="1"/>
</dbReference>
<dbReference type="InParanoid" id="A0A7X0JW47"/>
<dbReference type="Gene3D" id="3.40.710.10">
    <property type="entry name" value="DD-peptidase/beta-lactamase superfamily"/>
    <property type="match status" value="1"/>
</dbReference>
<feature type="domain" description="Beta-lactamase-related" evidence="2">
    <location>
        <begin position="130"/>
        <end position="417"/>
    </location>
</feature>
<dbReference type="PANTHER" id="PTHR43283">
    <property type="entry name" value="BETA-LACTAMASE-RELATED"/>
    <property type="match status" value="1"/>
</dbReference>
<dbReference type="InterPro" id="IPR050789">
    <property type="entry name" value="Diverse_Enzym_Activities"/>
</dbReference>
<evidence type="ECO:0000259" key="2">
    <source>
        <dbReference type="Pfam" id="PF00144"/>
    </source>
</evidence>
<protein>
    <recommendedName>
        <fullName evidence="2">Beta-lactamase-related domain-containing protein</fullName>
    </recommendedName>
</protein>
<dbReference type="SUPFAM" id="SSF56601">
    <property type="entry name" value="beta-lactamase/transpeptidase-like"/>
    <property type="match status" value="1"/>
</dbReference>
<reference evidence="3 4" key="1">
    <citation type="submission" date="2020-08" db="EMBL/GenBank/DDBJ databases">
        <title>Genomic Encyclopedia of Type Strains, Phase IV (KMG-IV): sequencing the most valuable type-strain genomes for metagenomic binning, comparative biology and taxonomic classification.</title>
        <authorList>
            <person name="Goeker M."/>
        </authorList>
    </citation>
    <scope>NUCLEOTIDE SEQUENCE [LARGE SCALE GENOMIC DNA]</scope>
    <source>
        <strain evidence="3 4">DSM 22368</strain>
    </source>
</reference>
<comment type="caution">
    <text evidence="3">The sequence shown here is derived from an EMBL/GenBank/DDBJ whole genome shotgun (WGS) entry which is preliminary data.</text>
</comment>
<dbReference type="RefSeq" id="WP_167202775.1">
    <property type="nucleotide sequence ID" value="NZ_JAAONY010000002.1"/>
</dbReference>
<dbReference type="AlphaFoldDB" id="A0A7X0JW47"/>
<evidence type="ECO:0000313" key="4">
    <source>
        <dbReference type="Proteomes" id="UP000528457"/>
    </source>
</evidence>
<evidence type="ECO:0000313" key="3">
    <source>
        <dbReference type="EMBL" id="MBB6522506.1"/>
    </source>
</evidence>
<dbReference type="InterPro" id="IPR006311">
    <property type="entry name" value="TAT_signal"/>
</dbReference>
<feature type="chain" id="PRO_5030955380" description="Beta-lactamase-related domain-containing protein" evidence="1">
    <location>
        <begin position="27"/>
        <end position="440"/>
    </location>
</feature>
<dbReference type="EMBL" id="JACHHT010000002">
    <property type="protein sequence ID" value="MBB6522506.1"/>
    <property type="molecule type" value="Genomic_DNA"/>
</dbReference>
<accession>A0A7X0JW47</accession>